<protein>
    <submittedName>
        <fullName evidence="2">Uncharacterized protein</fullName>
    </submittedName>
</protein>
<accession>A0AAD7HIR0</accession>
<sequence length="919" mass="100975">MSRRRSSPSLPAARDLALAALSRTSTCPIRPGEASPFQGGRERGDRVGIDGMRGMDWSGAGEWTRRRAASPSTPTPDTEPRPASPPWSRSCTTWGFPAFSLRASSYGGERERGWRWRRVRGDGAGSAASVEVPRVRLHSHSASIPESSLAPYSTSVGIWERRDVRWAGPSASTTPSPFFSASLVLRRIWRTPELGLTASGDSSTGENGTILWAPAEQKRKQLIAREPVHPLPYTPVPPSIHSRPSARHAVLRIRAPPSLFAQISYPSASHLAPAIVEGIAEQHVAFPSTLRVQRLVERPRLPPRAAPPASASSAHPPHPPRRVASHPRHPRGGLHPAPKSSTAIEGRGGLACGESSAIVIPSSSACIPLKWTHRHIIEQHITFPLALPSSTSPSASAPEPPPSAFAARNSSRSILILRIVHTLPHTDAALPQCKARAPPRWRIQRILYIQSCCIPHTPSSAREAGVEEWEESSEGVGEEKKGLCCAIHSHDYVEALIRGTGNRSGRAFCRHPALFHILVPHLRWLEMGPWKLRVMDLLEAADGRDLTGNDERGPSLKAKDHVTRLLVLLWGAWICRAHAFRIDAEDPEIYVYSRDRTSRPLNYVLELDLSRLPPDTGCRRTLDRNLPAFRAPLRICLSAEPLLQIPIIYVLTLNTWRQNASFLLPQRTTFDMSVNGCTWRLMRVEALITVQALRTVWMNLADNREREPRLFLVDPPFTPPSVSDPTPLKCIANPTLPVPPSSSSVLVDWAGVASGKYSTARLKQLKVQLAHREAGTSLRCGSDPSYQLVAPSTTTVLPPDISFIPDASNPDHRYLTPTSLMNYPVSRGWIASSTSSPTIPLIILPLATLSRTTVKFNRRLTQQPGSPEEYLDRQEFGLSLYGLIIHAVCTSLEVHPGSEVEIDAQIEGGILLSAPWVKE</sequence>
<dbReference type="AlphaFoldDB" id="A0AAD7HIR0"/>
<gene>
    <name evidence="2" type="ORF">DFH07DRAFT_1007526</name>
</gene>
<keyword evidence="3" id="KW-1185">Reference proteome</keyword>
<feature type="region of interest" description="Disordered" evidence="1">
    <location>
        <begin position="301"/>
        <end position="347"/>
    </location>
</feature>
<feature type="region of interest" description="Disordered" evidence="1">
    <location>
        <begin position="23"/>
        <end position="89"/>
    </location>
</feature>
<comment type="caution">
    <text evidence="2">The sequence shown here is derived from an EMBL/GenBank/DDBJ whole genome shotgun (WGS) entry which is preliminary data.</text>
</comment>
<proteinExistence type="predicted"/>
<evidence type="ECO:0000313" key="2">
    <source>
        <dbReference type="EMBL" id="KAJ7721649.1"/>
    </source>
</evidence>
<reference evidence="2" key="1">
    <citation type="submission" date="2023-03" db="EMBL/GenBank/DDBJ databases">
        <title>Massive genome expansion in bonnet fungi (Mycena s.s.) driven by repeated elements and novel gene families across ecological guilds.</title>
        <authorList>
            <consortium name="Lawrence Berkeley National Laboratory"/>
            <person name="Harder C.B."/>
            <person name="Miyauchi S."/>
            <person name="Viragh M."/>
            <person name="Kuo A."/>
            <person name="Thoen E."/>
            <person name="Andreopoulos B."/>
            <person name="Lu D."/>
            <person name="Skrede I."/>
            <person name="Drula E."/>
            <person name="Henrissat B."/>
            <person name="Morin E."/>
            <person name="Kohler A."/>
            <person name="Barry K."/>
            <person name="LaButti K."/>
            <person name="Morin E."/>
            <person name="Salamov A."/>
            <person name="Lipzen A."/>
            <person name="Mereny Z."/>
            <person name="Hegedus B."/>
            <person name="Baldrian P."/>
            <person name="Stursova M."/>
            <person name="Weitz H."/>
            <person name="Taylor A."/>
            <person name="Grigoriev I.V."/>
            <person name="Nagy L.G."/>
            <person name="Martin F."/>
            <person name="Kauserud H."/>
        </authorList>
    </citation>
    <scope>NUCLEOTIDE SEQUENCE</scope>
    <source>
        <strain evidence="2">CBHHK188m</strain>
    </source>
</reference>
<dbReference type="EMBL" id="JARJLG010000266">
    <property type="protein sequence ID" value="KAJ7721649.1"/>
    <property type="molecule type" value="Genomic_DNA"/>
</dbReference>
<name>A0AAD7HIR0_9AGAR</name>
<organism evidence="2 3">
    <name type="scientific">Mycena maculata</name>
    <dbReference type="NCBI Taxonomy" id="230809"/>
    <lineage>
        <taxon>Eukaryota</taxon>
        <taxon>Fungi</taxon>
        <taxon>Dikarya</taxon>
        <taxon>Basidiomycota</taxon>
        <taxon>Agaricomycotina</taxon>
        <taxon>Agaricomycetes</taxon>
        <taxon>Agaricomycetidae</taxon>
        <taxon>Agaricales</taxon>
        <taxon>Marasmiineae</taxon>
        <taxon>Mycenaceae</taxon>
        <taxon>Mycena</taxon>
    </lineage>
</organism>
<feature type="compositionally biased region" description="Basic residues" evidence="1">
    <location>
        <begin position="318"/>
        <end position="332"/>
    </location>
</feature>
<dbReference type="Proteomes" id="UP001215280">
    <property type="component" value="Unassembled WGS sequence"/>
</dbReference>
<evidence type="ECO:0000313" key="3">
    <source>
        <dbReference type="Proteomes" id="UP001215280"/>
    </source>
</evidence>
<evidence type="ECO:0000256" key="1">
    <source>
        <dbReference type="SAM" id="MobiDB-lite"/>
    </source>
</evidence>